<evidence type="ECO:0000313" key="2">
    <source>
        <dbReference type="EMBL" id="EAY27598.1"/>
    </source>
</evidence>
<keyword evidence="1" id="KW-0812">Transmembrane</keyword>
<keyword evidence="1" id="KW-0472">Membrane</keyword>
<comment type="caution">
    <text evidence="2">The sequence shown here is derived from an EMBL/GenBank/DDBJ whole genome shotgun (WGS) entry which is preliminary data.</text>
</comment>
<dbReference type="Proteomes" id="UP000004095">
    <property type="component" value="Unassembled WGS sequence"/>
</dbReference>
<gene>
    <name evidence="2" type="ORF">M23134_02845</name>
</gene>
<organism evidence="2 3">
    <name type="scientific">Microscilla marina ATCC 23134</name>
    <dbReference type="NCBI Taxonomy" id="313606"/>
    <lineage>
        <taxon>Bacteria</taxon>
        <taxon>Pseudomonadati</taxon>
        <taxon>Bacteroidota</taxon>
        <taxon>Cytophagia</taxon>
        <taxon>Cytophagales</taxon>
        <taxon>Microscillaceae</taxon>
        <taxon>Microscilla</taxon>
    </lineage>
</organism>
<feature type="transmembrane region" description="Helical" evidence="1">
    <location>
        <begin position="92"/>
        <end position="109"/>
    </location>
</feature>
<dbReference type="EMBL" id="AAWS01000022">
    <property type="protein sequence ID" value="EAY27598.1"/>
    <property type="molecule type" value="Genomic_DNA"/>
</dbReference>
<reference evidence="2 3" key="1">
    <citation type="submission" date="2007-01" db="EMBL/GenBank/DDBJ databases">
        <authorList>
            <person name="Haygood M."/>
            <person name="Podell S."/>
            <person name="Anderson C."/>
            <person name="Hopkinson B."/>
            <person name="Roe K."/>
            <person name="Barbeau K."/>
            <person name="Gaasterland T."/>
            <person name="Ferriera S."/>
            <person name="Johnson J."/>
            <person name="Kravitz S."/>
            <person name="Beeson K."/>
            <person name="Sutton G."/>
            <person name="Rogers Y.-H."/>
            <person name="Friedman R."/>
            <person name="Frazier M."/>
            <person name="Venter J.C."/>
        </authorList>
    </citation>
    <scope>NUCLEOTIDE SEQUENCE [LARGE SCALE GENOMIC DNA]</scope>
    <source>
        <strain evidence="2 3">ATCC 23134</strain>
    </source>
</reference>
<dbReference type="InterPro" id="IPR011990">
    <property type="entry name" value="TPR-like_helical_dom_sf"/>
</dbReference>
<feature type="transmembrane region" description="Helical" evidence="1">
    <location>
        <begin position="57"/>
        <end position="80"/>
    </location>
</feature>
<proteinExistence type="predicted"/>
<protein>
    <submittedName>
        <fullName evidence="2">Tetratricopeptide repeat domain protein</fullName>
    </submittedName>
</protein>
<name>A1ZPU3_MICM2</name>
<sequence length="349" mass="40303">MLFARIFGGMPHHVILGRGKGLGEYEWLGAKVGINTKLTVSASKAFFAHKPFLKFRYAMYLSGGFLLNALLVVVSERIIYYTISPSMTSATLAWWVWKTFALASAYIYLGDFIAPVRPNYGEDGFPSDQVTLFNLWKTPIENLADDFNEIYYRDAHDYFKRKNYPKAIRLYKKLVNDEDETRKFNSRFNLGTIFLREAKFEKSIKMYESLERMISVGAFGTQAFLWHMELAWNYLGLGESALAEQHARQAFLLNQNDEGMNILRGAIFIEKGELNKAYPLLKEVTDNSFNLEDRLSAAIFLYDCLGRQQSWQEAEEYKQFIEDYSAYLSVANAFFWERAQKNANLSKKG</sequence>
<evidence type="ECO:0000313" key="3">
    <source>
        <dbReference type="Proteomes" id="UP000004095"/>
    </source>
</evidence>
<dbReference type="AlphaFoldDB" id="A1ZPU3"/>
<evidence type="ECO:0000256" key="1">
    <source>
        <dbReference type="SAM" id="Phobius"/>
    </source>
</evidence>
<accession>A1ZPU3</accession>
<keyword evidence="1" id="KW-1133">Transmembrane helix</keyword>
<dbReference type="SUPFAM" id="SSF48452">
    <property type="entry name" value="TPR-like"/>
    <property type="match status" value="1"/>
</dbReference>
<dbReference type="Gene3D" id="1.25.40.10">
    <property type="entry name" value="Tetratricopeptide repeat domain"/>
    <property type="match status" value="1"/>
</dbReference>
<keyword evidence="3" id="KW-1185">Reference proteome</keyword>